<gene>
    <name evidence="3" type="ORF">FGG08_001474</name>
</gene>
<reference evidence="3" key="1">
    <citation type="submission" date="2021-03" db="EMBL/GenBank/DDBJ databases">
        <title>Comparative genomics and phylogenomic investigation of the class Geoglossomycetes provide insights into ecological specialization and systematics.</title>
        <authorList>
            <person name="Melie T."/>
            <person name="Pirro S."/>
            <person name="Miller A.N."/>
            <person name="Quandt A."/>
        </authorList>
    </citation>
    <scope>NUCLEOTIDE SEQUENCE</scope>
    <source>
        <strain evidence="3">GBOQ0MN5Z8</strain>
    </source>
</reference>
<name>A0A9P8L062_9PEZI</name>
<feature type="region of interest" description="Disordered" evidence="1">
    <location>
        <begin position="309"/>
        <end position="335"/>
    </location>
</feature>
<feature type="domain" description="DUF7924" evidence="2">
    <location>
        <begin position="132"/>
        <end position="291"/>
    </location>
</feature>
<sequence length="335" mass="36807">MNSNRSTAGTQDTPTNSISTPRAATAGKSSHYDRNFEQSLIDHGIYPNNRAQKPNNWKEINDRIAQPRPSLSLPRFSDGVFETFQQTNEEALSEGKVMRTVFPIFSGTANVPNEGGLLFTNLEPLTDGTLVDARPDYYDGARPEQIDKRVRDELESVIIPSTMQHAPCLPNLFVEGKGPDGSPAVAKRQACYDGALGARGINMLHSYGTDAETMYDNNAYTISSTYHHDGLLKMYTHHLTQPKAPGGEPEYHMTQLGAWALTGSPEQFRQGASAFRNARDWTKEQRDELITAANGRVGNMPIETSALESSSYSMLSPSTNENALLESDTSADELS</sequence>
<accession>A0A9P8L062</accession>
<dbReference type="InterPro" id="IPR057684">
    <property type="entry name" value="DUF7924"/>
</dbReference>
<dbReference type="AlphaFoldDB" id="A0A9P8L062"/>
<feature type="compositionally biased region" description="Low complexity" evidence="1">
    <location>
        <begin position="309"/>
        <end position="318"/>
    </location>
</feature>
<comment type="caution">
    <text evidence="3">The sequence shown here is derived from an EMBL/GenBank/DDBJ whole genome shotgun (WGS) entry which is preliminary data.</text>
</comment>
<dbReference type="Proteomes" id="UP000698800">
    <property type="component" value="Unassembled WGS sequence"/>
</dbReference>
<protein>
    <recommendedName>
        <fullName evidence="2">DUF7924 domain-containing protein</fullName>
    </recommendedName>
</protein>
<organism evidence="3 4">
    <name type="scientific">Glutinoglossum americanum</name>
    <dbReference type="NCBI Taxonomy" id="1670608"/>
    <lineage>
        <taxon>Eukaryota</taxon>
        <taxon>Fungi</taxon>
        <taxon>Dikarya</taxon>
        <taxon>Ascomycota</taxon>
        <taxon>Pezizomycotina</taxon>
        <taxon>Geoglossomycetes</taxon>
        <taxon>Geoglossales</taxon>
        <taxon>Geoglossaceae</taxon>
        <taxon>Glutinoglossum</taxon>
    </lineage>
</organism>
<proteinExistence type="predicted"/>
<dbReference type="OrthoDB" id="5336565at2759"/>
<feature type="compositionally biased region" description="Polar residues" evidence="1">
    <location>
        <begin position="1"/>
        <end position="22"/>
    </location>
</feature>
<evidence type="ECO:0000256" key="1">
    <source>
        <dbReference type="SAM" id="MobiDB-lite"/>
    </source>
</evidence>
<evidence type="ECO:0000259" key="2">
    <source>
        <dbReference type="Pfam" id="PF25545"/>
    </source>
</evidence>
<keyword evidence="4" id="KW-1185">Reference proteome</keyword>
<dbReference type="Pfam" id="PF25545">
    <property type="entry name" value="DUF7924"/>
    <property type="match status" value="1"/>
</dbReference>
<evidence type="ECO:0000313" key="3">
    <source>
        <dbReference type="EMBL" id="KAH0544333.1"/>
    </source>
</evidence>
<evidence type="ECO:0000313" key="4">
    <source>
        <dbReference type="Proteomes" id="UP000698800"/>
    </source>
</evidence>
<dbReference type="EMBL" id="JAGHQL010000020">
    <property type="protein sequence ID" value="KAH0544333.1"/>
    <property type="molecule type" value="Genomic_DNA"/>
</dbReference>
<feature type="region of interest" description="Disordered" evidence="1">
    <location>
        <begin position="1"/>
        <end position="32"/>
    </location>
</feature>